<dbReference type="GO" id="GO:0010181">
    <property type="term" value="F:FMN binding"/>
    <property type="evidence" value="ECO:0007669"/>
    <property type="project" value="TreeGrafter"/>
</dbReference>
<organism evidence="3 6">
    <name type="scientific">Rouxiella silvae</name>
    <dbReference type="NCBI Taxonomy" id="1646373"/>
    <lineage>
        <taxon>Bacteria</taxon>
        <taxon>Pseudomonadati</taxon>
        <taxon>Pseudomonadota</taxon>
        <taxon>Gammaproteobacteria</taxon>
        <taxon>Enterobacterales</taxon>
        <taxon>Yersiniaceae</taxon>
        <taxon>Rouxiella</taxon>
    </lineage>
</organism>
<dbReference type="InterPro" id="IPR029039">
    <property type="entry name" value="Flavoprotein-like_sf"/>
</dbReference>
<dbReference type="Gene3D" id="3.40.50.360">
    <property type="match status" value="1"/>
</dbReference>
<dbReference type="PANTHER" id="PTHR47307:SF1">
    <property type="entry name" value="GLUTATHIONE-REGULATED POTASSIUM-EFFLUX SYSTEM ANCILLARY PROTEIN KEFG"/>
    <property type="match status" value="1"/>
</dbReference>
<dbReference type="Proteomes" id="UP000192722">
    <property type="component" value="Unassembled WGS sequence"/>
</dbReference>
<dbReference type="EMBL" id="JADMKS010000002">
    <property type="protein sequence ID" value="MBF6636263.1"/>
    <property type="molecule type" value="Genomic_DNA"/>
</dbReference>
<gene>
    <name evidence="4" type="ORF">BS639_12130</name>
    <name evidence="3" type="ORF">ITX54_06240</name>
</gene>
<accession>A0AA40X0G3</accession>
<protein>
    <submittedName>
        <fullName evidence="3 4">Oxidoreductase</fullName>
    </submittedName>
</protein>
<reference evidence="3" key="4">
    <citation type="submission" date="2022-09" db="EMBL/GenBank/DDBJ databases">
        <title>Rouxiella aceris sp. nov., isolated from tree sap and emended description of the genus Rhouxiella.</title>
        <authorList>
            <person name="Kim I.S."/>
        </authorList>
    </citation>
    <scope>NUCLEOTIDE SEQUENCE</scope>
    <source>
        <strain evidence="3">SAP-2</strain>
    </source>
</reference>
<dbReference type="GO" id="GO:0009055">
    <property type="term" value="F:electron transfer activity"/>
    <property type="evidence" value="ECO:0007669"/>
    <property type="project" value="TreeGrafter"/>
</dbReference>
<comment type="caution">
    <text evidence="3">The sequence shown here is derived from an EMBL/GenBank/DDBJ whole genome shotgun (WGS) entry which is preliminary data.</text>
</comment>
<evidence type="ECO:0000313" key="5">
    <source>
        <dbReference type="Proteomes" id="UP000192722"/>
    </source>
</evidence>
<keyword evidence="1" id="KW-0560">Oxidoreductase</keyword>
<dbReference type="PANTHER" id="PTHR47307">
    <property type="entry name" value="GLUTATHIONE-REGULATED POTASSIUM-EFFLUX SYSTEM ANCILLARY PROTEIN KEFG"/>
    <property type="match status" value="1"/>
</dbReference>
<dbReference type="EMBL" id="MRWD01000026">
    <property type="protein sequence ID" value="ORJ20959.1"/>
    <property type="molecule type" value="Genomic_DNA"/>
</dbReference>
<sequence length="181" mass="20103">MPKTLILSAHRTPDTAVINKALVNALKDLPDVTLHELSRAYPDYKIDVAREHQLLDAHQRLVMMFPFYWYSSPAILSEWQDAVLTYGYAYGSEGNALQGKTLQLVVSTGGNEQAYTAEGYNRYPVESLLLPFHAMANRTGMHYAAPLLLQGANSLTDSLLEKHVDAAVRLVSHQSSLLCSQ</sequence>
<dbReference type="Pfam" id="PF02525">
    <property type="entry name" value="Flavodoxin_2"/>
    <property type="match status" value="1"/>
</dbReference>
<evidence type="ECO:0000313" key="4">
    <source>
        <dbReference type="EMBL" id="ORJ20959.1"/>
    </source>
</evidence>
<evidence type="ECO:0000313" key="6">
    <source>
        <dbReference type="Proteomes" id="UP000705283"/>
    </source>
</evidence>
<dbReference type="InterPro" id="IPR003680">
    <property type="entry name" value="Flavodoxin_fold"/>
</dbReference>
<dbReference type="GO" id="GO:0003955">
    <property type="term" value="F:NAD(P)H dehydrogenase (quinone) activity"/>
    <property type="evidence" value="ECO:0007669"/>
    <property type="project" value="TreeGrafter"/>
</dbReference>
<dbReference type="AlphaFoldDB" id="A0AA40X0G3"/>
<dbReference type="RefSeq" id="WP_055782563.1">
    <property type="nucleotide sequence ID" value="NZ_CBCSCF010000004.1"/>
</dbReference>
<dbReference type="InterPro" id="IPR046980">
    <property type="entry name" value="KefG/KefF"/>
</dbReference>
<evidence type="ECO:0000313" key="3">
    <source>
        <dbReference type="EMBL" id="MBF6636263.1"/>
    </source>
</evidence>
<evidence type="ECO:0000259" key="2">
    <source>
        <dbReference type="Pfam" id="PF02525"/>
    </source>
</evidence>
<reference evidence="3" key="3">
    <citation type="submission" date="2020-11" db="EMBL/GenBank/DDBJ databases">
        <authorList>
            <person name="Lee S.D."/>
        </authorList>
    </citation>
    <scope>NUCLEOTIDE SEQUENCE</scope>
    <source>
        <strain evidence="3">SAP-2</strain>
    </source>
</reference>
<name>A0AA40X0G3_9GAMM</name>
<dbReference type="SUPFAM" id="SSF52218">
    <property type="entry name" value="Flavoproteins"/>
    <property type="match status" value="1"/>
</dbReference>
<reference evidence="4" key="1">
    <citation type="submission" date="2016-12" db="EMBL/GenBank/DDBJ databases">
        <authorList>
            <person name="Le Fleche-Mateos A."/>
        </authorList>
    </citation>
    <scope>NUCLEOTIDE SEQUENCE</scope>
    <source>
        <strain evidence="4">213</strain>
    </source>
</reference>
<proteinExistence type="predicted"/>
<feature type="domain" description="Flavodoxin-like fold" evidence="2">
    <location>
        <begin position="3"/>
        <end position="166"/>
    </location>
</feature>
<dbReference type="Proteomes" id="UP000705283">
    <property type="component" value="Unassembled WGS sequence"/>
</dbReference>
<reference evidence="4 5" key="2">
    <citation type="journal article" date="2017" name="Int. J. Syst. Evol. Microbiol.">
        <title>Rouxiella badensis sp. nov. and Rouxiella silvae sp. nov. isolated from peat bog soil in Germany and emendation of the genus description.</title>
        <authorList>
            <person name="Le Fleche-Mateos A."/>
            <person name="Kugler J.H."/>
            <person name="Hansen S.H."/>
            <person name="Syldatk C."/>
            <person name="Hausmann R."/>
            <person name="Lomprez F."/>
            <person name="Vandenbogaert M."/>
            <person name="Manuguerra J.C."/>
            <person name="Grimont P.A."/>
        </authorList>
    </citation>
    <scope>NUCLEOTIDE SEQUENCE [LARGE SCALE GENOMIC DNA]</scope>
    <source>
        <strain evidence="4 5">213</strain>
    </source>
</reference>
<evidence type="ECO:0000256" key="1">
    <source>
        <dbReference type="ARBA" id="ARBA00023002"/>
    </source>
</evidence>
<keyword evidence="5" id="KW-1185">Reference proteome</keyword>